<dbReference type="Gene3D" id="2.60.120.10">
    <property type="entry name" value="Jelly Rolls"/>
    <property type="match status" value="1"/>
</dbReference>
<feature type="transmembrane region" description="Helical" evidence="1">
    <location>
        <begin position="64"/>
        <end position="84"/>
    </location>
</feature>
<keyword evidence="1" id="KW-0812">Transmembrane</keyword>
<dbReference type="InterPro" id="IPR016024">
    <property type="entry name" value="ARM-type_fold"/>
</dbReference>
<sequence>MSLKTSQLLSYGFLLSISIILYEIQWVNELFYKGAVDNILLNLLLSLPLMWVGSKLFSLLQNRFNLAVTHGFLLVILGSFYYFLSSFESLPKLVDAVVYLPYTLFGPLFWLLHQMLIEQLSEIYSDHARLVKEGNPITLLKQLLASAMFLGLLFLDNTSSSWWLNSQTGGVLQLIIFVVALGLHLKITALSDFRQNLMRLDQDNTVSKLFRNKFFLSLVFLLAVTTCSFFVFHSFFWGAFLLRYPGEEEGLHNFYALVALVLPLQLLLEFYVRPLLNRRYGLSYSLEVSVVLLSLLSLATPLIGWQFGGSPEEPTHLLYFLFIFFTFFMMQLLMGGLIYPTIKIYMVAYPVAVRIDYVNKILRSGFVIGGGITYVYLIFLKDLVWFSGYRSGLLVISPFLLIWLFVKLVNARYKKALRDVMDQEQPERPNSLAKRVDAEQFLIAQLEQQPDAFLGNLLLDINHIKGEQLLLKWVREHYQGPEEGFILGQLRWRGLISALPFLKDRITTDRFSFSEFQQLALITTEDLERFKFKCEHLQFSFQMVDSQLPHERRKGAHLLSNASLEDQHRFFPKLFLDEDYLVKKAAIEASVAVEKEHVCRQLLQLLKWEGLHHSIANTVSLSKTNWMPLLKSFFRMPGQKEVIQIGIVRIYGALKSENAIDELLNLLEYPQPSVSSAALQQLVNYQRNLSGEKHLKIRREIFELVQVTLWNLQVREDVKQYQGDEGLLVALKQEIKDNYSDILKMLTLIFDSDSMALVRDNLFSPVYEQQSYAIELLDWLLDDEMKATVMPILGRYSPEEKIKQLRDFYLTYSLPYEQLLQTLVLRDYRYVNRWTKAVAMQLLKSYHSKQSHRIFVANLVNPDVLLAETAAQCLKQIDEGSFNRIALRFIANANFAGRALMGADEDANRPFLSQFDKIKLLQHTTFFKRVSGIDLRPMAATMIELTAQAGEVIWQRQSGEMSAFLVERGEISLKTVDQQLSLTAGELFLPYMLDQAEQTGVVSAITNSRLFYWTAESLNQHLMGNQALLLPLIYHAENRLNSAEALHV</sequence>
<dbReference type="EMBL" id="AP025294">
    <property type="protein sequence ID" value="BDD01344.1"/>
    <property type="molecule type" value="Genomic_DNA"/>
</dbReference>
<feature type="transmembrane region" description="Helical" evidence="1">
    <location>
        <begin position="391"/>
        <end position="409"/>
    </location>
</feature>
<feature type="transmembrane region" description="Helical" evidence="1">
    <location>
        <begin position="361"/>
        <end position="379"/>
    </location>
</feature>
<feature type="transmembrane region" description="Helical" evidence="1">
    <location>
        <begin position="254"/>
        <end position="272"/>
    </location>
</feature>
<evidence type="ECO:0000313" key="2">
    <source>
        <dbReference type="EMBL" id="BDD01344.1"/>
    </source>
</evidence>
<accession>A0ABM7VKE7</accession>
<feature type="transmembrane region" description="Helical" evidence="1">
    <location>
        <begin position="96"/>
        <end position="117"/>
    </location>
</feature>
<organism evidence="2 3">
    <name type="scientific">Persicobacter psychrovividus</name>
    <dbReference type="NCBI Taxonomy" id="387638"/>
    <lineage>
        <taxon>Bacteria</taxon>
        <taxon>Pseudomonadati</taxon>
        <taxon>Bacteroidota</taxon>
        <taxon>Cytophagia</taxon>
        <taxon>Cytophagales</taxon>
        <taxon>Persicobacteraceae</taxon>
        <taxon>Persicobacter</taxon>
    </lineage>
</organism>
<dbReference type="Gene3D" id="1.25.10.10">
    <property type="entry name" value="Leucine-rich Repeat Variant"/>
    <property type="match status" value="1"/>
</dbReference>
<keyword evidence="2" id="KW-0614">Plasmid</keyword>
<dbReference type="SUPFAM" id="SSF51206">
    <property type="entry name" value="cAMP-binding domain-like"/>
    <property type="match status" value="1"/>
</dbReference>
<keyword evidence="1" id="KW-1133">Transmembrane helix</keyword>
<name>A0ABM7VKE7_9BACT</name>
<dbReference type="RefSeq" id="WP_338398658.1">
    <property type="nucleotide sequence ID" value="NZ_AP025294.1"/>
</dbReference>
<dbReference type="InterPro" id="IPR011989">
    <property type="entry name" value="ARM-like"/>
</dbReference>
<dbReference type="SUPFAM" id="SSF48371">
    <property type="entry name" value="ARM repeat"/>
    <property type="match status" value="1"/>
</dbReference>
<feature type="transmembrane region" description="Helical" evidence="1">
    <location>
        <begin position="317"/>
        <end position="340"/>
    </location>
</feature>
<protein>
    <recommendedName>
        <fullName evidence="4">Cyclic nucleotide-binding domain-containing protein</fullName>
    </recommendedName>
</protein>
<evidence type="ECO:0000256" key="1">
    <source>
        <dbReference type="SAM" id="Phobius"/>
    </source>
</evidence>
<feature type="transmembrane region" description="Helical" evidence="1">
    <location>
        <begin position="284"/>
        <end position="305"/>
    </location>
</feature>
<evidence type="ECO:0000313" key="3">
    <source>
        <dbReference type="Proteomes" id="UP001354989"/>
    </source>
</evidence>
<feature type="transmembrane region" description="Helical" evidence="1">
    <location>
        <begin position="170"/>
        <end position="193"/>
    </location>
</feature>
<proteinExistence type="predicted"/>
<keyword evidence="1" id="KW-0472">Membrane</keyword>
<reference evidence="2 3" key="1">
    <citation type="submission" date="2021-12" db="EMBL/GenBank/DDBJ databases">
        <title>Genome sequencing of bacteria with rrn-lacking chromosome and rrn-plasmid.</title>
        <authorList>
            <person name="Anda M."/>
            <person name="Iwasaki W."/>
        </authorList>
    </citation>
    <scope>NUCLEOTIDE SEQUENCE [LARGE SCALE GENOMIC DNA]</scope>
    <source>
        <strain evidence="2 3">NBRC 101262</strain>
        <plasmid evidence="2 3">pPP2</plasmid>
    </source>
</reference>
<geneLocation type="plasmid" evidence="2 3">
    <name>pPP2</name>
</geneLocation>
<dbReference type="InterPro" id="IPR014710">
    <property type="entry name" value="RmlC-like_jellyroll"/>
</dbReference>
<feature type="transmembrane region" description="Helical" evidence="1">
    <location>
        <begin position="39"/>
        <end position="57"/>
    </location>
</feature>
<gene>
    <name evidence="2" type="ORF">PEPS_36240</name>
</gene>
<dbReference type="Proteomes" id="UP001354989">
    <property type="component" value="Plasmid pPP2"/>
</dbReference>
<feature type="transmembrane region" description="Helical" evidence="1">
    <location>
        <begin position="214"/>
        <end position="242"/>
    </location>
</feature>
<feature type="transmembrane region" description="Helical" evidence="1">
    <location>
        <begin position="138"/>
        <end position="155"/>
    </location>
</feature>
<evidence type="ECO:0008006" key="4">
    <source>
        <dbReference type="Google" id="ProtNLM"/>
    </source>
</evidence>
<keyword evidence="3" id="KW-1185">Reference proteome</keyword>
<dbReference type="InterPro" id="IPR018490">
    <property type="entry name" value="cNMP-bd_dom_sf"/>
</dbReference>
<feature type="transmembrane region" description="Helical" evidence="1">
    <location>
        <begin position="9"/>
        <end position="27"/>
    </location>
</feature>